<reference evidence="6 7" key="1">
    <citation type="submission" date="2016-10" db="EMBL/GenBank/DDBJ databases">
        <authorList>
            <person name="de Groot N.N."/>
        </authorList>
    </citation>
    <scope>NUCLEOTIDE SEQUENCE [LARGE SCALE GENOMIC DNA]</scope>
    <source>
        <strain evidence="6 7">SR12</strain>
    </source>
</reference>
<dbReference type="InterPro" id="IPR008201">
    <property type="entry name" value="HepT-like"/>
</dbReference>
<evidence type="ECO:0000313" key="6">
    <source>
        <dbReference type="EMBL" id="SEA79401.1"/>
    </source>
</evidence>
<dbReference type="GO" id="GO:0000166">
    <property type="term" value="F:nucleotide binding"/>
    <property type="evidence" value="ECO:0007669"/>
    <property type="project" value="UniProtKB-KW"/>
</dbReference>
<gene>
    <name evidence="6" type="ORF">SAMN04515656_13125</name>
</gene>
<name>A0A1H4E304_9FIRM</name>
<dbReference type="EMBL" id="FNRK01000031">
    <property type="protein sequence ID" value="SEA79401.1"/>
    <property type="molecule type" value="Genomic_DNA"/>
</dbReference>
<evidence type="ECO:0000256" key="3">
    <source>
        <dbReference type="ARBA" id="ARBA00022722"/>
    </source>
</evidence>
<accession>A0A1H4E304</accession>
<dbReference type="InterPro" id="IPR051813">
    <property type="entry name" value="HepT_RNase_toxin"/>
</dbReference>
<keyword evidence="7" id="KW-1185">Reference proteome</keyword>
<evidence type="ECO:0000256" key="4">
    <source>
        <dbReference type="ARBA" id="ARBA00022741"/>
    </source>
</evidence>
<dbReference type="GO" id="GO:0016787">
    <property type="term" value="F:hydrolase activity"/>
    <property type="evidence" value="ECO:0007669"/>
    <property type="project" value="UniProtKB-KW"/>
</dbReference>
<keyword evidence="2" id="KW-1277">Toxin-antitoxin system</keyword>
<dbReference type="AlphaFoldDB" id="A0A1H4E304"/>
<dbReference type="Pfam" id="PF01934">
    <property type="entry name" value="HepT-like"/>
    <property type="match status" value="1"/>
</dbReference>
<evidence type="ECO:0000256" key="1">
    <source>
        <dbReference type="ARBA" id="ARBA00022553"/>
    </source>
</evidence>
<evidence type="ECO:0000313" key="7">
    <source>
        <dbReference type="Proteomes" id="UP000199394"/>
    </source>
</evidence>
<keyword evidence="1" id="KW-0597">Phosphoprotein</keyword>
<dbReference type="Proteomes" id="UP000199394">
    <property type="component" value="Unassembled WGS sequence"/>
</dbReference>
<proteinExistence type="predicted"/>
<keyword evidence="5" id="KW-0378">Hydrolase</keyword>
<organism evidence="6 7">
    <name type="scientific">Eubacterium aggregans</name>
    <dbReference type="NCBI Taxonomy" id="81409"/>
    <lineage>
        <taxon>Bacteria</taxon>
        <taxon>Bacillati</taxon>
        <taxon>Bacillota</taxon>
        <taxon>Clostridia</taxon>
        <taxon>Eubacteriales</taxon>
        <taxon>Eubacteriaceae</taxon>
        <taxon>Eubacterium</taxon>
    </lineage>
</organism>
<protein>
    <submittedName>
        <fullName evidence="6">Uncharacterized conserved protein, contains HEPN domain</fullName>
    </submittedName>
</protein>
<dbReference type="PANTHER" id="PTHR34139:SF1">
    <property type="entry name" value="RNASE MJ1380-RELATED"/>
    <property type="match status" value="1"/>
</dbReference>
<dbReference type="GO" id="GO:0004540">
    <property type="term" value="F:RNA nuclease activity"/>
    <property type="evidence" value="ECO:0007669"/>
    <property type="project" value="InterPro"/>
</dbReference>
<keyword evidence="4" id="KW-0547">Nucleotide-binding</keyword>
<dbReference type="GO" id="GO:0110001">
    <property type="term" value="C:toxin-antitoxin complex"/>
    <property type="evidence" value="ECO:0007669"/>
    <property type="project" value="InterPro"/>
</dbReference>
<keyword evidence="3" id="KW-0540">Nuclease</keyword>
<dbReference type="OrthoDB" id="9810538at2"/>
<evidence type="ECO:0000256" key="5">
    <source>
        <dbReference type="ARBA" id="ARBA00022801"/>
    </source>
</evidence>
<dbReference type="RefSeq" id="WP_090309512.1">
    <property type="nucleotide sequence ID" value="NZ_FNRK01000031.1"/>
</dbReference>
<sequence>MNHRDEQILIKVLKEIAVAEMMMARSSFEAFDQNEMKKRAICMTVINIGELVKSLSDEIRKQYKTVPWKAIAGFRDIAAHKYQTLRMADVYFTVMNDFPELKQMIEGILNNEAVRM</sequence>
<dbReference type="PANTHER" id="PTHR34139">
    <property type="entry name" value="UPF0331 PROTEIN MJ0127"/>
    <property type="match status" value="1"/>
</dbReference>
<evidence type="ECO:0000256" key="2">
    <source>
        <dbReference type="ARBA" id="ARBA00022649"/>
    </source>
</evidence>